<dbReference type="EMBL" id="OZ034813">
    <property type="protein sequence ID" value="CAL1354236.1"/>
    <property type="molecule type" value="Genomic_DNA"/>
</dbReference>
<reference evidence="2 3" key="1">
    <citation type="submission" date="2024-04" db="EMBL/GenBank/DDBJ databases">
        <authorList>
            <person name="Fracassetti M."/>
        </authorList>
    </citation>
    <scope>NUCLEOTIDE SEQUENCE [LARGE SCALE GENOMIC DNA]</scope>
</reference>
<evidence type="ECO:0000313" key="3">
    <source>
        <dbReference type="Proteomes" id="UP001497516"/>
    </source>
</evidence>
<dbReference type="AlphaFoldDB" id="A0AAV2CDH2"/>
<sequence>MPYPIPLFLHPPPLDALPLSLPFLISLVGPKFIAHQQLRLSLRKEFRILATRRRRKGSPLLAFSGDWRYGFSNELQRPSSKEKGVTSPPESPPTTTQMVFDDPDAISLASKFHH</sequence>
<dbReference type="Proteomes" id="UP001497516">
    <property type="component" value="Chromosome 1"/>
</dbReference>
<proteinExistence type="predicted"/>
<evidence type="ECO:0000313" key="2">
    <source>
        <dbReference type="EMBL" id="CAL1354236.1"/>
    </source>
</evidence>
<gene>
    <name evidence="2" type="ORF">LTRI10_LOCUS2069</name>
</gene>
<accession>A0AAV2CDH2</accession>
<evidence type="ECO:0000256" key="1">
    <source>
        <dbReference type="SAM" id="MobiDB-lite"/>
    </source>
</evidence>
<protein>
    <submittedName>
        <fullName evidence="2">Uncharacterized protein</fullName>
    </submittedName>
</protein>
<name>A0AAV2CDH2_9ROSI</name>
<feature type="region of interest" description="Disordered" evidence="1">
    <location>
        <begin position="74"/>
        <end position="100"/>
    </location>
</feature>
<keyword evidence="3" id="KW-1185">Reference proteome</keyword>
<organism evidence="2 3">
    <name type="scientific">Linum trigynum</name>
    <dbReference type="NCBI Taxonomy" id="586398"/>
    <lineage>
        <taxon>Eukaryota</taxon>
        <taxon>Viridiplantae</taxon>
        <taxon>Streptophyta</taxon>
        <taxon>Embryophyta</taxon>
        <taxon>Tracheophyta</taxon>
        <taxon>Spermatophyta</taxon>
        <taxon>Magnoliopsida</taxon>
        <taxon>eudicotyledons</taxon>
        <taxon>Gunneridae</taxon>
        <taxon>Pentapetalae</taxon>
        <taxon>rosids</taxon>
        <taxon>fabids</taxon>
        <taxon>Malpighiales</taxon>
        <taxon>Linaceae</taxon>
        <taxon>Linum</taxon>
    </lineage>
</organism>